<evidence type="ECO:0000256" key="1">
    <source>
        <dbReference type="ARBA" id="ARBA00005854"/>
    </source>
</evidence>
<dbReference type="GO" id="GO:0006564">
    <property type="term" value="P:L-serine biosynthetic process"/>
    <property type="evidence" value="ECO:0007669"/>
    <property type="project" value="UniProtKB-ARBA"/>
</dbReference>
<dbReference type="GO" id="GO:0047545">
    <property type="term" value="F:(S)-2-hydroxyglutarate dehydrogenase activity"/>
    <property type="evidence" value="ECO:0007669"/>
    <property type="project" value="UniProtKB-ARBA"/>
</dbReference>
<keyword evidence="3 6" id="KW-0560">Oxidoreductase</keyword>
<dbReference type="PANTHER" id="PTHR42789">
    <property type="entry name" value="D-ISOMER SPECIFIC 2-HYDROXYACID DEHYDROGENASE FAMILY PROTEIN (AFU_ORTHOLOGUE AFUA_6G10090)"/>
    <property type="match status" value="1"/>
</dbReference>
<evidence type="ECO:0000313" key="9">
    <source>
        <dbReference type="EMBL" id="PWN07971.1"/>
    </source>
</evidence>
<dbReference type="PROSITE" id="PS00065">
    <property type="entry name" value="D_2_HYDROXYACID_DH_1"/>
    <property type="match status" value="1"/>
</dbReference>
<organism evidence="9 10">
    <name type="scientific">Rhodohalobacter mucosus</name>
    <dbReference type="NCBI Taxonomy" id="2079485"/>
    <lineage>
        <taxon>Bacteria</taxon>
        <taxon>Pseudomonadati</taxon>
        <taxon>Balneolota</taxon>
        <taxon>Balneolia</taxon>
        <taxon>Balneolales</taxon>
        <taxon>Balneolaceae</taxon>
        <taxon>Rhodohalobacter</taxon>
    </lineage>
</organism>
<comment type="caution">
    <text evidence="9">The sequence shown here is derived from an EMBL/GenBank/DDBJ whole genome shotgun (WGS) entry which is preliminary data.</text>
</comment>
<dbReference type="EMBL" id="QGGB01000002">
    <property type="protein sequence ID" value="PWN07971.1"/>
    <property type="molecule type" value="Genomic_DNA"/>
</dbReference>
<dbReference type="Pfam" id="PF00389">
    <property type="entry name" value="2-Hacid_dh"/>
    <property type="match status" value="1"/>
</dbReference>
<evidence type="ECO:0000256" key="3">
    <source>
        <dbReference type="ARBA" id="ARBA00023002"/>
    </source>
</evidence>
<feature type="domain" description="D-isomer specific 2-hydroxyacid dehydrogenase catalytic" evidence="7">
    <location>
        <begin position="3"/>
        <end position="316"/>
    </location>
</feature>
<dbReference type="Pfam" id="PF02826">
    <property type="entry name" value="2-Hacid_dh_C"/>
    <property type="match status" value="1"/>
</dbReference>
<dbReference type="InterPro" id="IPR036291">
    <property type="entry name" value="NAD(P)-bd_dom_sf"/>
</dbReference>
<dbReference type="PANTHER" id="PTHR42789:SF1">
    <property type="entry name" value="D-ISOMER SPECIFIC 2-HYDROXYACID DEHYDROGENASE FAMILY PROTEIN (AFU_ORTHOLOGUE AFUA_6G10090)"/>
    <property type="match status" value="1"/>
</dbReference>
<dbReference type="GO" id="GO:0051287">
    <property type="term" value="F:NAD binding"/>
    <property type="evidence" value="ECO:0007669"/>
    <property type="project" value="InterPro"/>
</dbReference>
<evidence type="ECO:0000256" key="5">
    <source>
        <dbReference type="ARBA" id="ARBA00029440"/>
    </source>
</evidence>
<dbReference type="InterPro" id="IPR029752">
    <property type="entry name" value="D-isomer_DH_CS1"/>
</dbReference>
<dbReference type="InterPro" id="IPR006139">
    <property type="entry name" value="D-isomer_2_OHA_DH_cat_dom"/>
</dbReference>
<keyword evidence="2" id="KW-0028">Amino-acid biosynthesis</keyword>
<dbReference type="FunFam" id="3.40.50.720:FF:000041">
    <property type="entry name" value="D-3-phosphoglycerate dehydrogenase"/>
    <property type="match status" value="1"/>
</dbReference>
<evidence type="ECO:0000256" key="6">
    <source>
        <dbReference type="RuleBase" id="RU003719"/>
    </source>
</evidence>
<evidence type="ECO:0000259" key="8">
    <source>
        <dbReference type="Pfam" id="PF02826"/>
    </source>
</evidence>
<dbReference type="InterPro" id="IPR006140">
    <property type="entry name" value="D-isomer_DH_NAD-bd"/>
</dbReference>
<keyword evidence="10" id="KW-1185">Reference proteome</keyword>
<evidence type="ECO:0000256" key="2">
    <source>
        <dbReference type="ARBA" id="ARBA00022605"/>
    </source>
</evidence>
<evidence type="ECO:0008006" key="11">
    <source>
        <dbReference type="Google" id="ProtNLM"/>
    </source>
</evidence>
<proteinExistence type="inferred from homology"/>
<evidence type="ECO:0000313" key="10">
    <source>
        <dbReference type="Proteomes" id="UP000245533"/>
    </source>
</evidence>
<dbReference type="InterPro" id="IPR045865">
    <property type="entry name" value="ACT-like_dom_sf"/>
</dbReference>
<evidence type="ECO:0000256" key="4">
    <source>
        <dbReference type="ARBA" id="ARBA00023027"/>
    </source>
</evidence>
<dbReference type="SUPFAM" id="SSF52283">
    <property type="entry name" value="Formate/glycerate dehydrogenase catalytic domain-like"/>
    <property type="match status" value="1"/>
</dbReference>
<evidence type="ECO:0000259" key="7">
    <source>
        <dbReference type="Pfam" id="PF00389"/>
    </source>
</evidence>
<reference evidence="9 10" key="1">
    <citation type="submission" date="2018-05" db="EMBL/GenBank/DDBJ databases">
        <title>Rhodohalobacter halophilus gen. nov., sp. nov., a moderately halophilic member of the family Balneolaceae.</title>
        <authorList>
            <person name="Liu Z.-W."/>
        </authorList>
    </citation>
    <scope>NUCLEOTIDE SEQUENCE [LARGE SCALE GENOMIC DNA]</scope>
    <source>
        <strain evidence="9 10">8A47</strain>
    </source>
</reference>
<keyword evidence="4" id="KW-0520">NAD</keyword>
<dbReference type="AlphaFoldDB" id="A0A316TVU8"/>
<feature type="domain" description="D-isomer specific 2-hydroxyacid dehydrogenase NAD-binding" evidence="8">
    <location>
        <begin position="104"/>
        <end position="284"/>
    </location>
</feature>
<dbReference type="Proteomes" id="UP000245533">
    <property type="component" value="Unassembled WGS sequence"/>
</dbReference>
<dbReference type="SUPFAM" id="SSF55021">
    <property type="entry name" value="ACT-like"/>
    <property type="match status" value="1"/>
</dbReference>
<dbReference type="RefSeq" id="WP_109644637.1">
    <property type="nucleotide sequence ID" value="NZ_QGGB01000002.1"/>
</dbReference>
<dbReference type="Gene3D" id="3.40.50.720">
    <property type="entry name" value="NAD(P)-binding Rossmann-like Domain"/>
    <property type="match status" value="2"/>
</dbReference>
<dbReference type="GO" id="GO:0004617">
    <property type="term" value="F:phosphoglycerate dehydrogenase activity"/>
    <property type="evidence" value="ECO:0007669"/>
    <property type="project" value="UniProtKB-ARBA"/>
</dbReference>
<dbReference type="Gene3D" id="3.30.70.260">
    <property type="match status" value="1"/>
</dbReference>
<comment type="pathway">
    <text evidence="5">Amino-acid biosynthesis.</text>
</comment>
<dbReference type="OrthoDB" id="1522997at2"/>
<name>A0A316TVU8_9BACT</name>
<comment type="similarity">
    <text evidence="1 6">Belongs to the D-isomer specific 2-hydroxyacid dehydrogenase family.</text>
</comment>
<gene>
    <name evidence="9" type="ORF">DDZ15_02870</name>
</gene>
<dbReference type="InterPro" id="IPR050857">
    <property type="entry name" value="D-2-hydroxyacid_DH"/>
</dbReference>
<dbReference type="CDD" id="cd12174">
    <property type="entry name" value="PGDH_like_3"/>
    <property type="match status" value="1"/>
</dbReference>
<sequence length="401" mass="43773">MNVFVADKLPGEAVDELKNLGLGVTDEPGATAEQLDKGLKDIQVLIVRSTVVSKKCIDNSPELSLIVRAGAGVNNIDMSAASDKGIYVANCPGKNAIAVAELTLGLILSLDRSIPDNVSDFRKGQWNKASYSKADGLFGKTLGIVGTGRIGREVIKRAKSFGMPVVAWSRSLTPDEAEQMDIMYADSISTVADTCDILSVHLALNKDTRGAVSKEVLENLKDGGMLINTSRAEVVDEEALFDELKNGRLRAGLDVFEDEPEFKEGEFSSRFQSLDNVYITHHIGASTTQAQLAVANDAVDIVRGYMKEGKVRNWLNRCEHTEAPWQLVVRHFDKPGVIANVMSELKLADINAQELENVIFDGKKTACCTIQLASEPSEEILQNIRTRQDEVISATLIPRNR</sequence>
<accession>A0A316TVU8</accession>
<dbReference type="SUPFAM" id="SSF51735">
    <property type="entry name" value="NAD(P)-binding Rossmann-fold domains"/>
    <property type="match status" value="1"/>
</dbReference>
<protein>
    <recommendedName>
        <fullName evidence="11">2-oxoglutarate reductase</fullName>
    </recommendedName>
</protein>